<dbReference type="PANTHER" id="PTHR40763">
    <property type="entry name" value="MEMBRANE PROTEIN-RELATED"/>
    <property type="match status" value="1"/>
</dbReference>
<keyword evidence="1" id="KW-1133">Transmembrane helix</keyword>
<dbReference type="Pfam" id="PF22570">
    <property type="entry name" value="LiaF-TM"/>
    <property type="match status" value="1"/>
</dbReference>
<dbReference type="InterPro" id="IPR054331">
    <property type="entry name" value="LiaF_TM"/>
</dbReference>
<dbReference type="PANTHER" id="PTHR40763:SF5">
    <property type="entry name" value="MEMBRANE PROTEIN"/>
    <property type="match status" value="1"/>
</dbReference>
<feature type="transmembrane region" description="Helical" evidence="1">
    <location>
        <begin position="47"/>
        <end position="65"/>
    </location>
</feature>
<comment type="caution">
    <text evidence="3">The sequence shown here is derived from an EMBL/GenBank/DDBJ whole genome shotgun (WGS) entry which is preliminary data.</text>
</comment>
<name>A0A5M8Q5V9_9BACT</name>
<evidence type="ECO:0000313" key="4">
    <source>
        <dbReference type="EMBL" id="MFA1773528.1"/>
    </source>
</evidence>
<dbReference type="Proteomes" id="UP001570846">
    <property type="component" value="Unassembled WGS sequence"/>
</dbReference>
<reference evidence="3 5" key="1">
    <citation type="submission" date="2019-07" db="EMBL/GenBank/DDBJ databases">
        <authorList>
            <person name="Qu J.-H."/>
        </authorList>
    </citation>
    <scope>NUCLEOTIDE SEQUENCE [LARGE SCALE GENOMIC DNA]</scope>
    <source>
        <strain evidence="3 5">MDT1-10-3</strain>
    </source>
</reference>
<reference evidence="3 5" key="2">
    <citation type="submission" date="2019-09" db="EMBL/GenBank/DDBJ databases">
        <title>A bacterium isolated from glacier soil.</title>
        <authorList>
            <person name="Liu Q."/>
        </authorList>
    </citation>
    <scope>NUCLEOTIDE SEQUENCE [LARGE SCALE GENOMIC DNA]</scope>
    <source>
        <strain evidence="3 5">MDT1-10-3</strain>
    </source>
</reference>
<dbReference type="EMBL" id="JBGOGF010000013">
    <property type="protein sequence ID" value="MFA1773528.1"/>
    <property type="molecule type" value="Genomic_DNA"/>
</dbReference>
<dbReference type="AlphaFoldDB" id="A0A5M8Q5V9"/>
<dbReference type="Proteomes" id="UP000323866">
    <property type="component" value="Unassembled WGS sequence"/>
</dbReference>
<feature type="domain" description="LiaF transmembrane" evidence="2">
    <location>
        <begin position="27"/>
        <end position="120"/>
    </location>
</feature>
<dbReference type="RefSeq" id="WP_149100506.1">
    <property type="nucleotide sequence ID" value="NZ_BMMG01000009.1"/>
</dbReference>
<accession>A0A5M8Q5V9</accession>
<gene>
    <name evidence="4" type="ORF">ACD591_19665</name>
    <name evidence="3" type="ORF">FOE74_20450</name>
</gene>
<evidence type="ECO:0000313" key="5">
    <source>
        <dbReference type="Proteomes" id="UP000323866"/>
    </source>
</evidence>
<evidence type="ECO:0000313" key="3">
    <source>
        <dbReference type="EMBL" id="KAA6430190.1"/>
    </source>
</evidence>
<organism evidence="3 5">
    <name type="scientific">Rufibacter glacialis</name>
    <dbReference type="NCBI Taxonomy" id="1259555"/>
    <lineage>
        <taxon>Bacteria</taxon>
        <taxon>Pseudomonadati</taxon>
        <taxon>Bacteroidota</taxon>
        <taxon>Cytophagia</taxon>
        <taxon>Cytophagales</taxon>
        <taxon>Hymenobacteraceae</taxon>
        <taxon>Rufibacter</taxon>
    </lineage>
</organism>
<sequence length="266" mass="29242">MENQHIKRTGSCQGWGGTTTRGGRVAGGLLVVGIGAVLLAYQLNAIVLPRWVFSWKVLIIVIGLISGIRHSFRNPGWIFPVLIGGVFLLEDLLPGVSIKRYIWPAIIMAGGLWLIFKPRHPFEENFRNRRPMGTRFRGPQPPPQSAPYNATASHDDFLKATAIFGGIKKNVFTKDFKGGDIVTFCGGAEYNLTHADLQGEVIININEVFGGVSLIIPPHWKVRSEVVTVFGGIDDKRAFVEAALESDKVLILKGTVFFGGIELKSY</sequence>
<feature type="transmembrane region" description="Helical" evidence="1">
    <location>
        <begin position="21"/>
        <end position="41"/>
    </location>
</feature>
<proteinExistence type="predicted"/>
<keyword evidence="1" id="KW-0472">Membrane</keyword>
<protein>
    <recommendedName>
        <fullName evidence="2">LiaF transmembrane domain-containing protein</fullName>
    </recommendedName>
</protein>
<feature type="transmembrane region" description="Helical" evidence="1">
    <location>
        <begin position="77"/>
        <end position="95"/>
    </location>
</feature>
<keyword evidence="6" id="KW-1185">Reference proteome</keyword>
<dbReference type="EMBL" id="VKKZ01000026">
    <property type="protein sequence ID" value="KAA6430190.1"/>
    <property type="molecule type" value="Genomic_DNA"/>
</dbReference>
<evidence type="ECO:0000259" key="2">
    <source>
        <dbReference type="Pfam" id="PF22570"/>
    </source>
</evidence>
<reference evidence="4 6" key="3">
    <citation type="submission" date="2024-08" db="EMBL/GenBank/DDBJ databases">
        <authorList>
            <person name="Wei W."/>
        </authorList>
    </citation>
    <scope>NUCLEOTIDE SEQUENCE [LARGE SCALE GENOMIC DNA]</scope>
    <source>
        <strain evidence="4 6">XU2</strain>
    </source>
</reference>
<evidence type="ECO:0000313" key="6">
    <source>
        <dbReference type="Proteomes" id="UP001570846"/>
    </source>
</evidence>
<dbReference type="OrthoDB" id="129627at2"/>
<evidence type="ECO:0000256" key="1">
    <source>
        <dbReference type="SAM" id="Phobius"/>
    </source>
</evidence>
<keyword evidence="1" id="KW-0812">Transmembrane</keyword>